<feature type="transmembrane region" description="Helical" evidence="1">
    <location>
        <begin position="15"/>
        <end position="40"/>
    </location>
</feature>
<dbReference type="GeneID" id="37066464"/>
<dbReference type="EMBL" id="MSFL01000035">
    <property type="protein sequence ID" value="PWY68670.1"/>
    <property type="molecule type" value="Genomic_DNA"/>
</dbReference>
<name>A0A317V9K7_9EURO</name>
<dbReference type="AlphaFoldDB" id="A0A317V9K7"/>
<dbReference type="VEuPathDB" id="FungiDB:BO70DRAFT_366038"/>
<reference evidence="2 3" key="1">
    <citation type="submission" date="2016-12" db="EMBL/GenBank/DDBJ databases">
        <title>The genomes of Aspergillus section Nigri reveals drivers in fungal speciation.</title>
        <authorList>
            <consortium name="DOE Joint Genome Institute"/>
            <person name="Vesth T.C."/>
            <person name="Nybo J."/>
            <person name="Theobald S."/>
            <person name="Brandl J."/>
            <person name="Frisvad J.C."/>
            <person name="Nielsen K.F."/>
            <person name="Lyhne E.K."/>
            <person name="Kogle M.E."/>
            <person name="Kuo A."/>
            <person name="Riley R."/>
            <person name="Clum A."/>
            <person name="Nolan M."/>
            <person name="Lipzen A."/>
            <person name="Salamov A."/>
            <person name="Henrissat B."/>
            <person name="Wiebenga A."/>
            <person name="De Vries R.P."/>
            <person name="Grigoriev I.V."/>
            <person name="Mortensen U.H."/>
            <person name="Andersen M.R."/>
            <person name="Baker S.E."/>
        </authorList>
    </citation>
    <scope>NUCLEOTIDE SEQUENCE [LARGE SCALE GENOMIC DNA]</scope>
    <source>
        <strain evidence="2 3">CBS 117.55</strain>
    </source>
</reference>
<keyword evidence="1" id="KW-0812">Transmembrane</keyword>
<dbReference type="Proteomes" id="UP000247233">
    <property type="component" value="Unassembled WGS sequence"/>
</dbReference>
<accession>A0A317V9K7</accession>
<protein>
    <submittedName>
        <fullName evidence="2">Uncharacterized protein</fullName>
    </submittedName>
</protein>
<dbReference type="RefSeq" id="XP_025395380.1">
    <property type="nucleotide sequence ID" value="XM_025544227.1"/>
</dbReference>
<evidence type="ECO:0000313" key="2">
    <source>
        <dbReference type="EMBL" id="PWY68670.1"/>
    </source>
</evidence>
<keyword evidence="3" id="KW-1185">Reference proteome</keyword>
<comment type="caution">
    <text evidence="2">The sequence shown here is derived from an EMBL/GenBank/DDBJ whole genome shotgun (WGS) entry which is preliminary data.</text>
</comment>
<gene>
    <name evidence="2" type="ORF">BO70DRAFT_366038</name>
</gene>
<keyword evidence="1" id="KW-0472">Membrane</keyword>
<sequence length="60" mass="6260">MTANGCGHVHAGVSLGYLVVGGQVMALALALVPVLDWAALYQHHGGLARFSVQSMVLCRL</sequence>
<organism evidence="2 3">
    <name type="scientific">Aspergillus heteromorphus CBS 117.55</name>
    <dbReference type="NCBI Taxonomy" id="1448321"/>
    <lineage>
        <taxon>Eukaryota</taxon>
        <taxon>Fungi</taxon>
        <taxon>Dikarya</taxon>
        <taxon>Ascomycota</taxon>
        <taxon>Pezizomycotina</taxon>
        <taxon>Eurotiomycetes</taxon>
        <taxon>Eurotiomycetidae</taxon>
        <taxon>Eurotiales</taxon>
        <taxon>Aspergillaceae</taxon>
        <taxon>Aspergillus</taxon>
        <taxon>Aspergillus subgen. Circumdati</taxon>
    </lineage>
</organism>
<evidence type="ECO:0000256" key="1">
    <source>
        <dbReference type="SAM" id="Phobius"/>
    </source>
</evidence>
<evidence type="ECO:0000313" key="3">
    <source>
        <dbReference type="Proteomes" id="UP000247233"/>
    </source>
</evidence>
<keyword evidence="1" id="KW-1133">Transmembrane helix</keyword>
<proteinExistence type="predicted"/>